<comment type="caution">
    <text evidence="2">The sequence shown here is derived from an EMBL/GenBank/DDBJ whole genome shotgun (WGS) entry which is preliminary data.</text>
</comment>
<feature type="signal peptide" evidence="1">
    <location>
        <begin position="1"/>
        <end position="22"/>
    </location>
</feature>
<evidence type="ECO:0000313" key="2">
    <source>
        <dbReference type="EMBL" id="KAK3926745.1"/>
    </source>
</evidence>
<reference evidence="2" key="1">
    <citation type="submission" date="2021-07" db="EMBL/GenBank/DDBJ databases">
        <authorList>
            <person name="Catto M.A."/>
            <person name="Jacobson A."/>
            <person name="Kennedy G."/>
            <person name="Labadie P."/>
            <person name="Hunt B.G."/>
            <person name="Srinivasan R."/>
        </authorList>
    </citation>
    <scope>NUCLEOTIDE SEQUENCE</scope>
    <source>
        <strain evidence="2">PL_HMW_Pooled</strain>
        <tissue evidence="2">Head</tissue>
    </source>
</reference>
<dbReference type="EMBL" id="JAHWGI010001270">
    <property type="protein sequence ID" value="KAK3926745.1"/>
    <property type="molecule type" value="Genomic_DNA"/>
</dbReference>
<name>A0AAE1HU11_9NEOP</name>
<reference evidence="2" key="2">
    <citation type="journal article" date="2023" name="BMC Genomics">
        <title>Pest status, molecular evolution, and epigenetic factors derived from the genome assembly of Frankliniella fusca, a thysanopteran phytovirus vector.</title>
        <authorList>
            <person name="Catto M.A."/>
            <person name="Labadie P.E."/>
            <person name="Jacobson A.L."/>
            <person name="Kennedy G.G."/>
            <person name="Srinivasan R."/>
            <person name="Hunt B.G."/>
        </authorList>
    </citation>
    <scope>NUCLEOTIDE SEQUENCE</scope>
    <source>
        <strain evidence="2">PL_HMW_Pooled</strain>
    </source>
</reference>
<proteinExistence type="predicted"/>
<evidence type="ECO:0000313" key="3">
    <source>
        <dbReference type="Proteomes" id="UP001219518"/>
    </source>
</evidence>
<evidence type="ECO:0000256" key="1">
    <source>
        <dbReference type="SAM" id="SignalP"/>
    </source>
</evidence>
<sequence length="80" mass="8294">MSPLRNVLALALLLCLVVCCLADSRGSWGVPAPGYSYGGLPYGSVSGNVASYYSGSDRGAVLPAYQGARGFGGGFNYLRR</sequence>
<dbReference type="AlphaFoldDB" id="A0AAE1HU11"/>
<gene>
    <name evidence="2" type="ORF">KUF71_015081</name>
</gene>
<accession>A0AAE1HU11</accession>
<organism evidence="2 3">
    <name type="scientific">Frankliniella fusca</name>
    <dbReference type="NCBI Taxonomy" id="407009"/>
    <lineage>
        <taxon>Eukaryota</taxon>
        <taxon>Metazoa</taxon>
        <taxon>Ecdysozoa</taxon>
        <taxon>Arthropoda</taxon>
        <taxon>Hexapoda</taxon>
        <taxon>Insecta</taxon>
        <taxon>Pterygota</taxon>
        <taxon>Neoptera</taxon>
        <taxon>Paraneoptera</taxon>
        <taxon>Thysanoptera</taxon>
        <taxon>Terebrantia</taxon>
        <taxon>Thripoidea</taxon>
        <taxon>Thripidae</taxon>
        <taxon>Frankliniella</taxon>
    </lineage>
</organism>
<protein>
    <submittedName>
        <fullName evidence="2">4-hydroxy-3-methylbut-2-en-1-yl diphosphate synthase (Ferredoxin), chloroplastic</fullName>
    </submittedName>
</protein>
<feature type="chain" id="PRO_5041918237" evidence="1">
    <location>
        <begin position="23"/>
        <end position="80"/>
    </location>
</feature>
<dbReference type="Proteomes" id="UP001219518">
    <property type="component" value="Unassembled WGS sequence"/>
</dbReference>
<keyword evidence="1" id="KW-0732">Signal</keyword>
<keyword evidence="3" id="KW-1185">Reference proteome</keyword>